<feature type="compositionally biased region" description="Basic and acidic residues" evidence="1">
    <location>
        <begin position="573"/>
        <end position="582"/>
    </location>
</feature>
<feature type="non-terminal residue" evidence="2">
    <location>
        <position position="1"/>
    </location>
</feature>
<dbReference type="AlphaFoldDB" id="A0A2T9Z8H0"/>
<evidence type="ECO:0000256" key="1">
    <source>
        <dbReference type="SAM" id="MobiDB-lite"/>
    </source>
</evidence>
<feature type="region of interest" description="Disordered" evidence="1">
    <location>
        <begin position="547"/>
        <end position="674"/>
    </location>
</feature>
<evidence type="ECO:0000313" key="2">
    <source>
        <dbReference type="EMBL" id="PVV00827.1"/>
    </source>
</evidence>
<feature type="region of interest" description="Disordered" evidence="1">
    <location>
        <begin position="340"/>
        <end position="518"/>
    </location>
</feature>
<protein>
    <submittedName>
        <fullName evidence="2">Uncharacterized protein</fullName>
    </submittedName>
</protein>
<feature type="compositionally biased region" description="Basic and acidic residues" evidence="1">
    <location>
        <begin position="118"/>
        <end position="129"/>
    </location>
</feature>
<feature type="region of interest" description="Disordered" evidence="1">
    <location>
        <begin position="36"/>
        <end position="326"/>
    </location>
</feature>
<sequence>FSSTFQIDNPFGGFILSIRPNGEVFQFNDMFKSATLKKKKNRKASKSQPAAEQKPEQPAPLLESNNSANIVSSVPVTTEPVPGAVRTENTATQPQLADKEIPATSTENEQDQQTVKGADAKIEQTKASDDSVVPEIDTNPVAPEPESDKAVDNVQEADGLHEDASNVTDSIVQEPASIPTDNVQPVDTAADVHEQGSGLPTLETPSETKESHHVAGVADLTGSAEPKEKQLASEPPTEENLKKVTEDFSKISLPSQNEQDAARNETSAVRTKSPSQKTTPSRVRESPFITMDKVLRSGVSSNAQSENEDQHLPPAAKPISRPPSFEEKLKKLEKVYEKKAEQELKKIPESMKIKRPKKEPEIKKLDEKTEPSVDNLTEKLESIKDPEANSGKEIGSEEAPTEEKLDNRSKTPVHEEPEPKAGKEVAVDTEKQPVENSKSSETTASDEKKPEKSLEVSAVKKATGTSASAKQPPKSPSARSREPLRTGRVGAGSSVKASSTKAAGVPTPASSIIPKSEARYASRPVLSFMKPTSSSITRTALKKAEAKEVVGSGVQGSPSGNPLRSAGGVASHPEVRSGEKQVKGTVSSSTIGSTVASSSKIAREQQRAGEDHSRSAARSAKPAVPRVGRSTGPSSTIPRSNGAYDHSARGEAAENQTGYTRKPPLPKQARQARE</sequence>
<feature type="compositionally biased region" description="Low complexity" evidence="1">
    <location>
        <begin position="466"/>
        <end position="478"/>
    </location>
</feature>
<feature type="compositionally biased region" description="Low complexity" evidence="1">
    <location>
        <begin position="71"/>
        <end position="82"/>
    </location>
</feature>
<accession>A0A2T9Z8H0</accession>
<feature type="compositionally biased region" description="Basic and acidic residues" evidence="1">
    <location>
        <begin position="239"/>
        <end position="249"/>
    </location>
</feature>
<keyword evidence="3" id="KW-1185">Reference proteome</keyword>
<feature type="compositionally biased region" description="Basic and acidic residues" evidence="1">
    <location>
        <begin position="401"/>
        <end position="433"/>
    </location>
</feature>
<feature type="compositionally biased region" description="Polar residues" evidence="1">
    <location>
        <begin position="434"/>
        <end position="443"/>
    </location>
</feature>
<evidence type="ECO:0000313" key="3">
    <source>
        <dbReference type="Proteomes" id="UP000245609"/>
    </source>
</evidence>
<feature type="compositionally biased region" description="Polar residues" evidence="1">
    <location>
        <begin position="252"/>
        <end position="281"/>
    </location>
</feature>
<organism evidence="2 3">
    <name type="scientific">Smittium megazygosporum</name>
    <dbReference type="NCBI Taxonomy" id="133381"/>
    <lineage>
        <taxon>Eukaryota</taxon>
        <taxon>Fungi</taxon>
        <taxon>Fungi incertae sedis</taxon>
        <taxon>Zoopagomycota</taxon>
        <taxon>Kickxellomycotina</taxon>
        <taxon>Harpellomycetes</taxon>
        <taxon>Harpellales</taxon>
        <taxon>Legeriomycetaceae</taxon>
        <taxon>Smittium</taxon>
    </lineage>
</organism>
<feature type="compositionally biased region" description="Basic and acidic residues" evidence="1">
    <location>
        <begin position="445"/>
        <end position="454"/>
    </location>
</feature>
<feature type="compositionally biased region" description="Basic and acidic residues" evidence="1">
    <location>
        <begin position="601"/>
        <end position="614"/>
    </location>
</feature>
<feature type="compositionally biased region" description="Low complexity" evidence="1">
    <location>
        <begin position="549"/>
        <end position="560"/>
    </location>
</feature>
<dbReference type="EMBL" id="MBFS01001614">
    <property type="protein sequence ID" value="PVV00827.1"/>
    <property type="molecule type" value="Genomic_DNA"/>
</dbReference>
<reference evidence="2 3" key="1">
    <citation type="journal article" date="2018" name="MBio">
        <title>Comparative Genomics Reveals the Core Gene Toolbox for the Fungus-Insect Symbiosis.</title>
        <authorList>
            <person name="Wang Y."/>
            <person name="Stata M."/>
            <person name="Wang W."/>
            <person name="Stajich J.E."/>
            <person name="White M.M."/>
            <person name="Moncalvo J.M."/>
        </authorList>
    </citation>
    <scope>NUCLEOTIDE SEQUENCE [LARGE SCALE GENOMIC DNA]</scope>
    <source>
        <strain evidence="2 3">SC-DP-2</strain>
    </source>
</reference>
<name>A0A2T9Z8H0_9FUNG</name>
<feature type="compositionally biased region" description="Basic residues" evidence="1">
    <location>
        <begin position="36"/>
        <end position="45"/>
    </location>
</feature>
<proteinExistence type="predicted"/>
<feature type="compositionally biased region" description="Basic and acidic residues" evidence="1">
    <location>
        <begin position="340"/>
        <end position="387"/>
    </location>
</feature>
<dbReference type="Proteomes" id="UP000245609">
    <property type="component" value="Unassembled WGS sequence"/>
</dbReference>
<comment type="caution">
    <text evidence="2">The sequence shown here is derived from an EMBL/GenBank/DDBJ whole genome shotgun (WGS) entry which is preliminary data.</text>
</comment>
<gene>
    <name evidence="2" type="ORF">BB560_004777</name>
</gene>
<feature type="compositionally biased region" description="Polar residues" evidence="1">
    <location>
        <begin position="103"/>
        <end position="115"/>
    </location>
</feature>
<feature type="compositionally biased region" description="Low complexity" evidence="1">
    <location>
        <begin position="583"/>
        <end position="600"/>
    </location>
</feature>